<organism evidence="2 3">
    <name type="scientific">Paenibacillus darwinianus</name>
    <dbReference type="NCBI Taxonomy" id="1380763"/>
    <lineage>
        <taxon>Bacteria</taxon>
        <taxon>Bacillati</taxon>
        <taxon>Bacillota</taxon>
        <taxon>Bacilli</taxon>
        <taxon>Bacillales</taxon>
        <taxon>Paenibacillaceae</taxon>
        <taxon>Paenibacillus</taxon>
    </lineage>
</organism>
<accession>A0A9W5S269</accession>
<dbReference type="EMBL" id="JFHU01000043">
    <property type="protein sequence ID" value="EXX91031.1"/>
    <property type="molecule type" value="Genomic_DNA"/>
</dbReference>
<feature type="chain" id="PRO_5040752184" description="CARDB domain-containing protein" evidence="1">
    <location>
        <begin position="28"/>
        <end position="295"/>
    </location>
</feature>
<evidence type="ECO:0000313" key="2">
    <source>
        <dbReference type="EMBL" id="EXX91031.1"/>
    </source>
</evidence>
<name>A0A9W5S269_9BACL</name>
<keyword evidence="3" id="KW-1185">Reference proteome</keyword>
<evidence type="ECO:0008006" key="4">
    <source>
        <dbReference type="Google" id="ProtNLM"/>
    </source>
</evidence>
<dbReference type="InterPro" id="IPR029062">
    <property type="entry name" value="Class_I_gatase-like"/>
</dbReference>
<comment type="caution">
    <text evidence="2">The sequence shown here is derived from an EMBL/GenBank/DDBJ whole genome shotgun (WGS) entry which is preliminary data.</text>
</comment>
<evidence type="ECO:0000256" key="1">
    <source>
        <dbReference type="SAM" id="SignalP"/>
    </source>
</evidence>
<evidence type="ECO:0000313" key="3">
    <source>
        <dbReference type="Proteomes" id="UP000053750"/>
    </source>
</evidence>
<gene>
    <name evidence="2" type="ORF">BG53_12345</name>
</gene>
<feature type="signal peptide" evidence="1">
    <location>
        <begin position="1"/>
        <end position="27"/>
    </location>
</feature>
<dbReference type="PROSITE" id="PS51318">
    <property type="entry name" value="TAT"/>
    <property type="match status" value="1"/>
</dbReference>
<dbReference type="Proteomes" id="UP000053750">
    <property type="component" value="Unassembled WGS sequence"/>
</dbReference>
<proteinExistence type="predicted"/>
<reference evidence="2 3" key="1">
    <citation type="submission" date="2014-02" db="EMBL/GenBank/DDBJ databases">
        <title>Genome sequence of Paenibacillus darwinianus reveals adaptive mechanisms for survival in Antarctic soils.</title>
        <authorList>
            <person name="Dsouza M."/>
            <person name="Taylor M.W."/>
            <person name="Turner S.J."/>
            <person name="Aislabie J."/>
        </authorList>
    </citation>
    <scope>NUCLEOTIDE SEQUENCE [LARGE SCALE GENOMIC DNA]</scope>
    <source>
        <strain evidence="2 3">CE1</strain>
    </source>
</reference>
<dbReference type="AlphaFoldDB" id="A0A9W5S269"/>
<sequence length="295" mass="30733">MGNHSKRTFRSALWAAALLLAVGAAGAWLASKPAVAAAAGGIEFNAEAGFNGKVRDGKWTRLRVTLTNRTDGDLKGELAFTAMLPNGGYNVTYAVPADLPAGTPVVLDLTVPGMAFSEDNNRLAFHLGNAPGGKTVPFTSGRPYVNAPADRGTLIGVIARDPNTLNFMPILNTKGYNLNVIPIQADDVPDRSMQLDGLDYLVLNDIPTGSWSETKRQAVRAWVQRGGTLIVSGGAGYAKTAEGFADLVPVKPEGTANLKTVEALVRLAGGKSPLKLTAPVTISAGTLAAGRVTLA</sequence>
<keyword evidence="1" id="KW-0732">Signal</keyword>
<feature type="non-terminal residue" evidence="2">
    <location>
        <position position="295"/>
    </location>
</feature>
<dbReference type="SUPFAM" id="SSF52317">
    <property type="entry name" value="Class I glutamine amidotransferase-like"/>
    <property type="match status" value="1"/>
</dbReference>
<protein>
    <recommendedName>
        <fullName evidence="4">CARDB domain-containing protein</fullName>
    </recommendedName>
</protein>
<dbReference type="Gene3D" id="3.40.50.880">
    <property type="match status" value="1"/>
</dbReference>
<dbReference type="InterPro" id="IPR006311">
    <property type="entry name" value="TAT_signal"/>
</dbReference>